<organism evidence="1 2">
    <name type="scientific">Pediococcus inopinatus</name>
    <dbReference type="NCBI Taxonomy" id="114090"/>
    <lineage>
        <taxon>Bacteria</taxon>
        <taxon>Bacillati</taxon>
        <taxon>Bacillota</taxon>
        <taxon>Bacilli</taxon>
        <taxon>Lactobacillales</taxon>
        <taxon>Lactobacillaceae</taxon>
        <taxon>Pediococcus</taxon>
    </lineage>
</organism>
<proteinExistence type="predicted"/>
<dbReference type="Proteomes" id="UP001302696">
    <property type="component" value="Chromosome"/>
</dbReference>
<dbReference type="RefSeq" id="WP_323709070.1">
    <property type="nucleotide sequence ID" value="NZ_CP104778.1"/>
</dbReference>
<evidence type="ECO:0000313" key="1">
    <source>
        <dbReference type="EMBL" id="WPC22256.1"/>
    </source>
</evidence>
<reference evidence="2" key="1">
    <citation type="submission" date="2024-06" db="EMBL/GenBank/DDBJ databases">
        <authorList>
            <person name="Chang H.C."/>
            <person name="Mun S.Y."/>
        </authorList>
    </citation>
    <scope>NUCLEOTIDE SEQUENCE [LARGE SCALE GENOMIC DNA]</scope>
    <source>
        <strain evidence="2">KT1</strain>
    </source>
</reference>
<dbReference type="SUPFAM" id="SSF56784">
    <property type="entry name" value="HAD-like"/>
    <property type="match status" value="1"/>
</dbReference>
<dbReference type="PRINTS" id="PR00413">
    <property type="entry name" value="HADHALOGNASE"/>
</dbReference>
<keyword evidence="2" id="KW-1185">Reference proteome</keyword>
<dbReference type="InterPro" id="IPR023214">
    <property type="entry name" value="HAD_sf"/>
</dbReference>
<accession>A0ABZ0Q5K1</accession>
<dbReference type="Gene3D" id="1.10.150.240">
    <property type="entry name" value="Putative phosphatase, domain 2"/>
    <property type="match status" value="1"/>
</dbReference>
<dbReference type="InterPro" id="IPR041492">
    <property type="entry name" value="HAD_2"/>
</dbReference>
<dbReference type="InterPro" id="IPR036412">
    <property type="entry name" value="HAD-like_sf"/>
</dbReference>
<dbReference type="Gene3D" id="3.40.50.1000">
    <property type="entry name" value="HAD superfamily/HAD-like"/>
    <property type="match status" value="1"/>
</dbReference>
<protein>
    <submittedName>
        <fullName evidence="1">HAD family phosphatase</fullName>
    </submittedName>
</protein>
<evidence type="ECO:0000313" key="2">
    <source>
        <dbReference type="Proteomes" id="UP001302696"/>
    </source>
</evidence>
<gene>
    <name evidence="1" type="ORF">N6G96_03275</name>
</gene>
<dbReference type="SFLD" id="SFLDG01129">
    <property type="entry name" value="C1.5:_HAD__Beta-PGM__Phosphata"/>
    <property type="match status" value="1"/>
</dbReference>
<dbReference type="EMBL" id="CP104778">
    <property type="protein sequence ID" value="WPC22256.1"/>
    <property type="molecule type" value="Genomic_DNA"/>
</dbReference>
<sequence>MKVVTKLLSNKKGVFFDMDGLLLDTEKLYFETRRDILAKYGFTFTKEDHIDYIAKGFPVTIQKLTQLVGSATLGQQVFDEAMVLYRQRLKNGDVQIKTGAVELLNFLKRAHKKCYVTSSAAKKTIIQTAEITGIADYFTDFISGDEVSHNKPAPDIYLHALEKAHATTTETVVFEDATSGILSAANAGLDVVLIPDWIQPEPQIRQKSVAVLPNLLKAVPLFERSKTNS</sequence>
<name>A0ABZ0Q5K1_9LACO</name>
<dbReference type="InterPro" id="IPR023198">
    <property type="entry name" value="PGP-like_dom2"/>
</dbReference>
<dbReference type="NCBIfam" id="TIGR01509">
    <property type="entry name" value="HAD-SF-IA-v3"/>
    <property type="match status" value="1"/>
</dbReference>
<dbReference type="PANTHER" id="PTHR18901:SF38">
    <property type="entry name" value="PSEUDOURIDINE-5'-PHOSPHATASE"/>
    <property type="match status" value="1"/>
</dbReference>
<dbReference type="Pfam" id="PF13419">
    <property type="entry name" value="HAD_2"/>
    <property type="match status" value="1"/>
</dbReference>
<dbReference type="SFLD" id="SFLDS00003">
    <property type="entry name" value="Haloacid_Dehalogenase"/>
    <property type="match status" value="1"/>
</dbReference>
<dbReference type="InterPro" id="IPR006439">
    <property type="entry name" value="HAD-SF_hydro_IA"/>
</dbReference>
<dbReference type="PANTHER" id="PTHR18901">
    <property type="entry name" value="2-DEOXYGLUCOSE-6-PHOSPHATE PHOSPHATASE 2"/>
    <property type="match status" value="1"/>
</dbReference>
<dbReference type="CDD" id="cd07505">
    <property type="entry name" value="HAD_BPGM-like"/>
    <property type="match status" value="1"/>
</dbReference>